<dbReference type="OrthoDB" id="306388at2"/>
<dbReference type="NCBIfam" id="NF005559">
    <property type="entry name" value="PRK07231.1"/>
    <property type="match status" value="1"/>
</dbReference>
<dbReference type="PRINTS" id="PR00080">
    <property type="entry name" value="SDRFAMILY"/>
</dbReference>
<name>A0A3D8GS71_9BACI</name>
<dbReference type="PRINTS" id="PR00081">
    <property type="entry name" value="GDHRDH"/>
</dbReference>
<organism evidence="3 4">
    <name type="scientific">Neobacillus piezotolerans</name>
    <dbReference type="NCBI Taxonomy" id="2259171"/>
    <lineage>
        <taxon>Bacteria</taxon>
        <taxon>Bacillati</taxon>
        <taxon>Bacillota</taxon>
        <taxon>Bacilli</taxon>
        <taxon>Bacillales</taxon>
        <taxon>Bacillaceae</taxon>
        <taxon>Neobacillus</taxon>
    </lineage>
</organism>
<gene>
    <name evidence="3" type="ORF">DRW41_05490</name>
</gene>
<evidence type="ECO:0000256" key="1">
    <source>
        <dbReference type="ARBA" id="ARBA00006484"/>
    </source>
</evidence>
<dbReference type="Pfam" id="PF13561">
    <property type="entry name" value="adh_short_C2"/>
    <property type="match status" value="1"/>
</dbReference>
<dbReference type="CDD" id="cd05233">
    <property type="entry name" value="SDR_c"/>
    <property type="match status" value="1"/>
</dbReference>
<comment type="similarity">
    <text evidence="1">Belongs to the short-chain dehydrogenases/reductases (SDR) family.</text>
</comment>
<sequence>MSYMKGKTAIITGGGSGFGRETALKLAEKGTNISIVDLSKEKGEETVQLCNERGGDTIFIQADVSKVDDVKNYVAETIDHFGKIDLFFNNAGISGSGVRTLECSEEEFDSIVDVNLKGVFYGLKYVVNEMLKTGGGVIVNTASLGGLVGMPTLGAYSATKHAVIGLTKTIAGEYGRENIRINAIAPGTNETPMVKAFPAEAIKAMAEAVPMGRLGQPHEVADVVSFLLSDEASYIHGAVISIDGGAAAL</sequence>
<dbReference type="InterPro" id="IPR036291">
    <property type="entry name" value="NAD(P)-bd_dom_sf"/>
</dbReference>
<accession>A0A3D8GS71</accession>
<keyword evidence="4" id="KW-1185">Reference proteome</keyword>
<dbReference type="PANTHER" id="PTHR24321:SF8">
    <property type="entry name" value="ESTRADIOL 17-BETA-DEHYDROGENASE 8-RELATED"/>
    <property type="match status" value="1"/>
</dbReference>
<dbReference type="PANTHER" id="PTHR24321">
    <property type="entry name" value="DEHYDROGENASES, SHORT CHAIN"/>
    <property type="match status" value="1"/>
</dbReference>
<evidence type="ECO:0000313" key="4">
    <source>
        <dbReference type="Proteomes" id="UP000257144"/>
    </source>
</evidence>
<protein>
    <submittedName>
        <fullName evidence="3">Short chain dehydrogenase</fullName>
    </submittedName>
</protein>
<reference evidence="3 4" key="1">
    <citation type="submission" date="2018-07" db="EMBL/GenBank/DDBJ databases">
        <title>Bacillus sp. YLB-04 draft genome sequence.</title>
        <authorList>
            <person name="Yu L."/>
            <person name="Tang X."/>
        </authorList>
    </citation>
    <scope>NUCLEOTIDE SEQUENCE [LARGE SCALE GENOMIC DNA]</scope>
    <source>
        <strain evidence="3 4">YLB-04</strain>
    </source>
</reference>
<dbReference type="AlphaFoldDB" id="A0A3D8GS71"/>
<dbReference type="EMBL" id="QNQT01000002">
    <property type="protein sequence ID" value="RDU37305.1"/>
    <property type="molecule type" value="Genomic_DNA"/>
</dbReference>
<proteinExistence type="inferred from homology"/>
<dbReference type="Gene3D" id="3.40.50.720">
    <property type="entry name" value="NAD(P)-binding Rossmann-like Domain"/>
    <property type="match status" value="1"/>
</dbReference>
<evidence type="ECO:0000256" key="2">
    <source>
        <dbReference type="ARBA" id="ARBA00023002"/>
    </source>
</evidence>
<dbReference type="GO" id="GO:0008206">
    <property type="term" value="P:bile acid metabolic process"/>
    <property type="evidence" value="ECO:0007669"/>
    <property type="project" value="UniProtKB-ARBA"/>
</dbReference>
<dbReference type="FunFam" id="3.40.50.720:FF:000084">
    <property type="entry name" value="Short-chain dehydrogenase reductase"/>
    <property type="match status" value="1"/>
</dbReference>
<comment type="caution">
    <text evidence="3">The sequence shown here is derived from an EMBL/GenBank/DDBJ whole genome shotgun (WGS) entry which is preliminary data.</text>
</comment>
<dbReference type="InterPro" id="IPR002347">
    <property type="entry name" value="SDR_fam"/>
</dbReference>
<dbReference type="PROSITE" id="PS00061">
    <property type="entry name" value="ADH_SHORT"/>
    <property type="match status" value="1"/>
</dbReference>
<dbReference type="GO" id="GO:0016491">
    <property type="term" value="F:oxidoreductase activity"/>
    <property type="evidence" value="ECO:0007669"/>
    <property type="project" value="UniProtKB-KW"/>
</dbReference>
<evidence type="ECO:0000313" key="3">
    <source>
        <dbReference type="EMBL" id="RDU37305.1"/>
    </source>
</evidence>
<dbReference type="InterPro" id="IPR020904">
    <property type="entry name" value="Sc_DH/Rdtase_CS"/>
</dbReference>
<keyword evidence="2" id="KW-0560">Oxidoreductase</keyword>
<dbReference type="Proteomes" id="UP000257144">
    <property type="component" value="Unassembled WGS sequence"/>
</dbReference>
<dbReference type="SUPFAM" id="SSF51735">
    <property type="entry name" value="NAD(P)-binding Rossmann-fold domains"/>
    <property type="match status" value="1"/>
</dbReference>